<comment type="function">
    <text evidence="6">Together with LptD, is involved in the assembly of lipopolysaccharide (LPS) at the surface of the outer membrane. Required for the proper assembly of LptD. Binds LPS and may serve as the LPS recognition site at the outer membrane.</text>
</comment>
<dbReference type="GO" id="GO:0009279">
    <property type="term" value="C:cell outer membrane"/>
    <property type="evidence" value="ECO:0007669"/>
    <property type="project" value="UniProtKB-SubCell"/>
</dbReference>
<dbReference type="Proteomes" id="UP000199626">
    <property type="component" value="Unassembled WGS sequence"/>
</dbReference>
<evidence type="ECO:0000256" key="2">
    <source>
        <dbReference type="ARBA" id="ARBA00023136"/>
    </source>
</evidence>
<evidence type="ECO:0000256" key="3">
    <source>
        <dbReference type="ARBA" id="ARBA00023139"/>
    </source>
</evidence>
<dbReference type="GO" id="GO:0015920">
    <property type="term" value="P:lipopolysaccharide transport"/>
    <property type="evidence" value="ECO:0007669"/>
    <property type="project" value="TreeGrafter"/>
</dbReference>
<sequence>MQRMSRWIIVTLIAAAVSSCGFQLRDHYQLPPAMESVAIKAPAFSEFAKVVEQRFTLAGVNLANLDTETLVIELLNEQLDRRTLSLSQSGQVAEYEMIYTVTYQLLKQGEASAVQKLEVYRDYQDDPNFALAKTREREVLVQEMRQEAAHQLLRQTIALLTE</sequence>
<dbReference type="STRING" id="1159017.SAMN02927930_01049"/>
<comment type="subunit">
    <text evidence="6">Component of the lipopolysaccharide transport and assembly complex. Interacts with LptD.</text>
</comment>
<organism evidence="7 8">
    <name type="scientific">Pseudidiomarina indica</name>
    <dbReference type="NCBI Taxonomy" id="1159017"/>
    <lineage>
        <taxon>Bacteria</taxon>
        <taxon>Pseudomonadati</taxon>
        <taxon>Pseudomonadota</taxon>
        <taxon>Gammaproteobacteria</taxon>
        <taxon>Alteromonadales</taxon>
        <taxon>Idiomarinaceae</taxon>
        <taxon>Pseudidiomarina</taxon>
    </lineage>
</organism>
<keyword evidence="5 6" id="KW-0449">Lipoprotein</keyword>
<dbReference type="AlphaFoldDB" id="A0A1G6C4G8"/>
<dbReference type="PANTHER" id="PTHR38098:SF1">
    <property type="entry name" value="LPS-ASSEMBLY LIPOPROTEIN LPTE"/>
    <property type="match status" value="1"/>
</dbReference>
<dbReference type="InterPro" id="IPR007485">
    <property type="entry name" value="LPS_assembly_LptE"/>
</dbReference>
<dbReference type="GO" id="GO:1990351">
    <property type="term" value="C:transporter complex"/>
    <property type="evidence" value="ECO:0007669"/>
    <property type="project" value="TreeGrafter"/>
</dbReference>
<evidence type="ECO:0000256" key="4">
    <source>
        <dbReference type="ARBA" id="ARBA00023237"/>
    </source>
</evidence>
<dbReference type="Pfam" id="PF04390">
    <property type="entry name" value="LptE"/>
    <property type="match status" value="1"/>
</dbReference>
<protein>
    <recommendedName>
        <fullName evidence="6">LPS-assembly lipoprotein LptE</fullName>
    </recommendedName>
</protein>
<gene>
    <name evidence="6" type="primary">lptE</name>
    <name evidence="7" type="ORF">SAMN02927930_01049</name>
</gene>
<dbReference type="PROSITE" id="PS51257">
    <property type="entry name" value="PROKAR_LIPOPROTEIN"/>
    <property type="match status" value="1"/>
</dbReference>
<evidence type="ECO:0000313" key="8">
    <source>
        <dbReference type="Proteomes" id="UP000199626"/>
    </source>
</evidence>
<evidence type="ECO:0000313" key="7">
    <source>
        <dbReference type="EMBL" id="SDB27724.1"/>
    </source>
</evidence>
<evidence type="ECO:0000256" key="6">
    <source>
        <dbReference type="HAMAP-Rule" id="MF_01186"/>
    </source>
</evidence>
<dbReference type="RefSeq" id="WP_092592499.1">
    <property type="nucleotide sequence ID" value="NZ_FMXN01000005.1"/>
</dbReference>
<comment type="subcellular location">
    <subcellularLocation>
        <location evidence="6">Cell outer membrane</location>
        <topology evidence="6">Lipid-anchor</topology>
    </subcellularLocation>
</comment>
<dbReference type="GO" id="GO:0001530">
    <property type="term" value="F:lipopolysaccharide binding"/>
    <property type="evidence" value="ECO:0007669"/>
    <property type="project" value="TreeGrafter"/>
</dbReference>
<keyword evidence="2 6" id="KW-0472">Membrane</keyword>
<keyword evidence="8" id="KW-1185">Reference proteome</keyword>
<dbReference type="Gene3D" id="3.30.160.150">
    <property type="entry name" value="Lipoprotein like domain"/>
    <property type="match status" value="1"/>
</dbReference>
<dbReference type="HAMAP" id="MF_01186">
    <property type="entry name" value="LPS_assembly_LptE"/>
    <property type="match status" value="1"/>
</dbReference>
<dbReference type="OrthoDB" id="5801564at2"/>
<proteinExistence type="inferred from homology"/>
<accession>A0A1G6C4G8</accession>
<evidence type="ECO:0000256" key="1">
    <source>
        <dbReference type="ARBA" id="ARBA00022729"/>
    </source>
</evidence>
<name>A0A1G6C4G8_9GAMM</name>
<dbReference type="GO" id="GO:0043165">
    <property type="term" value="P:Gram-negative-bacterium-type cell outer membrane assembly"/>
    <property type="evidence" value="ECO:0007669"/>
    <property type="project" value="UniProtKB-UniRule"/>
</dbReference>
<dbReference type="PANTHER" id="PTHR38098">
    <property type="entry name" value="LPS-ASSEMBLY LIPOPROTEIN LPTE"/>
    <property type="match status" value="1"/>
</dbReference>
<dbReference type="EMBL" id="FMXN01000005">
    <property type="protein sequence ID" value="SDB27724.1"/>
    <property type="molecule type" value="Genomic_DNA"/>
</dbReference>
<keyword evidence="4 6" id="KW-0998">Cell outer membrane</keyword>
<evidence type="ECO:0000256" key="5">
    <source>
        <dbReference type="ARBA" id="ARBA00023288"/>
    </source>
</evidence>
<keyword evidence="3 6" id="KW-0564">Palmitate</keyword>
<reference evidence="8" key="1">
    <citation type="submission" date="2016-10" db="EMBL/GenBank/DDBJ databases">
        <authorList>
            <person name="Varghese N."/>
            <person name="Submissions S."/>
        </authorList>
    </citation>
    <scope>NUCLEOTIDE SEQUENCE [LARGE SCALE GENOMIC DNA]</scope>
    <source>
        <strain evidence="8">CGMCC 1.10824</strain>
    </source>
</reference>
<comment type="similarity">
    <text evidence="6">Belongs to the LptE lipoprotein family.</text>
</comment>
<keyword evidence="1 6" id="KW-0732">Signal</keyword>